<reference evidence="2" key="1">
    <citation type="journal article" date="2017" name="Genome Biol.">
        <title>Comparative genomics reveals high biological diversity and specific adaptations in the industrially and medically important fungal genus Aspergillus.</title>
        <authorList>
            <person name="de Vries R.P."/>
            <person name="Riley R."/>
            <person name="Wiebenga A."/>
            <person name="Aguilar-Osorio G."/>
            <person name="Amillis S."/>
            <person name="Uchima C.A."/>
            <person name="Anderluh G."/>
            <person name="Asadollahi M."/>
            <person name="Askin M."/>
            <person name="Barry K."/>
            <person name="Battaglia E."/>
            <person name="Bayram O."/>
            <person name="Benocci T."/>
            <person name="Braus-Stromeyer S.A."/>
            <person name="Caldana C."/>
            <person name="Canovas D."/>
            <person name="Cerqueira G.C."/>
            <person name="Chen F."/>
            <person name="Chen W."/>
            <person name="Choi C."/>
            <person name="Clum A."/>
            <person name="Dos Santos R.A."/>
            <person name="Damasio A.R."/>
            <person name="Diallinas G."/>
            <person name="Emri T."/>
            <person name="Fekete E."/>
            <person name="Flipphi M."/>
            <person name="Freyberg S."/>
            <person name="Gallo A."/>
            <person name="Gournas C."/>
            <person name="Habgood R."/>
            <person name="Hainaut M."/>
            <person name="Harispe M.L."/>
            <person name="Henrissat B."/>
            <person name="Hilden K.S."/>
            <person name="Hope R."/>
            <person name="Hossain A."/>
            <person name="Karabika E."/>
            <person name="Karaffa L."/>
            <person name="Karanyi Z."/>
            <person name="Krasevec N."/>
            <person name="Kuo A."/>
            <person name="Kusch H."/>
            <person name="LaButti K."/>
            <person name="Lagendijk E.L."/>
            <person name="Lapidus A."/>
            <person name="Levasseur A."/>
            <person name="Lindquist E."/>
            <person name="Lipzen A."/>
            <person name="Logrieco A.F."/>
            <person name="MacCabe A."/>
            <person name="Maekelae M.R."/>
            <person name="Malavazi I."/>
            <person name="Melin P."/>
            <person name="Meyer V."/>
            <person name="Mielnichuk N."/>
            <person name="Miskei M."/>
            <person name="Molnar A.P."/>
            <person name="Mule G."/>
            <person name="Ngan C.Y."/>
            <person name="Orejas M."/>
            <person name="Orosz E."/>
            <person name="Ouedraogo J.P."/>
            <person name="Overkamp K.M."/>
            <person name="Park H.-S."/>
            <person name="Perrone G."/>
            <person name="Piumi F."/>
            <person name="Punt P.J."/>
            <person name="Ram A.F."/>
            <person name="Ramon A."/>
            <person name="Rauscher S."/>
            <person name="Record E."/>
            <person name="Riano-Pachon D.M."/>
            <person name="Robert V."/>
            <person name="Roehrig J."/>
            <person name="Ruller R."/>
            <person name="Salamov A."/>
            <person name="Salih N.S."/>
            <person name="Samson R.A."/>
            <person name="Sandor E."/>
            <person name="Sanguinetti M."/>
            <person name="Schuetze T."/>
            <person name="Sepcic K."/>
            <person name="Shelest E."/>
            <person name="Sherlock G."/>
            <person name="Sophianopoulou V."/>
            <person name="Squina F.M."/>
            <person name="Sun H."/>
            <person name="Susca A."/>
            <person name="Todd R.B."/>
            <person name="Tsang A."/>
            <person name="Unkles S.E."/>
            <person name="van de Wiele N."/>
            <person name="van Rossen-Uffink D."/>
            <person name="Oliveira J.V."/>
            <person name="Vesth T.C."/>
            <person name="Visser J."/>
            <person name="Yu J.-H."/>
            <person name="Zhou M."/>
            <person name="Andersen M.R."/>
            <person name="Archer D.B."/>
            <person name="Baker S.E."/>
            <person name="Benoit I."/>
            <person name="Brakhage A.A."/>
            <person name="Braus G.H."/>
            <person name="Fischer R."/>
            <person name="Frisvad J.C."/>
            <person name="Goldman G.H."/>
            <person name="Houbraken J."/>
            <person name="Oakley B."/>
            <person name="Pocsi I."/>
            <person name="Scazzocchio C."/>
            <person name="Seiboth B."/>
            <person name="vanKuyk P.A."/>
            <person name="Wortman J."/>
            <person name="Dyer P.S."/>
            <person name="Grigoriev I.V."/>
        </authorList>
    </citation>
    <scope>NUCLEOTIDE SEQUENCE [LARGE SCALE GENOMIC DNA]</scope>
    <source>
        <strain evidence="2">CBS 593.65</strain>
    </source>
</reference>
<proteinExistence type="predicted"/>
<dbReference type="GeneID" id="63764528"/>
<evidence type="ECO:0000313" key="1">
    <source>
        <dbReference type="EMBL" id="OJJ52314.1"/>
    </source>
</evidence>
<dbReference type="VEuPathDB" id="FungiDB:ASPSYDRAFT_52254"/>
<dbReference type="EMBL" id="KV878603">
    <property type="protein sequence ID" value="OJJ52314.1"/>
    <property type="molecule type" value="Genomic_DNA"/>
</dbReference>
<keyword evidence="2" id="KW-1185">Reference proteome</keyword>
<gene>
    <name evidence="1" type="ORF">ASPSYDRAFT_52254</name>
</gene>
<accession>A0A1L9SYK3</accession>
<organism evidence="1 2">
    <name type="scientific">Aspergillus sydowii CBS 593.65</name>
    <dbReference type="NCBI Taxonomy" id="1036612"/>
    <lineage>
        <taxon>Eukaryota</taxon>
        <taxon>Fungi</taxon>
        <taxon>Dikarya</taxon>
        <taxon>Ascomycota</taxon>
        <taxon>Pezizomycotina</taxon>
        <taxon>Eurotiomycetes</taxon>
        <taxon>Eurotiomycetidae</taxon>
        <taxon>Eurotiales</taxon>
        <taxon>Aspergillaceae</taxon>
        <taxon>Aspergillus</taxon>
        <taxon>Aspergillus subgen. Nidulantes</taxon>
    </lineage>
</organism>
<dbReference type="AlphaFoldDB" id="A0A1L9SYK3"/>
<sequence>MVLGFKGTIESKTEIPTAFFPLTFSNDSPHRTRPKPILSNLGLCRNVHENAFCASVYPLGRLVHWYRTISSRFTNPW</sequence>
<protein>
    <submittedName>
        <fullName evidence="1">Uncharacterized protein</fullName>
    </submittedName>
</protein>
<name>A0A1L9SYK3_9EURO</name>
<dbReference type="Proteomes" id="UP000184356">
    <property type="component" value="Unassembled WGS sequence"/>
</dbReference>
<evidence type="ECO:0000313" key="2">
    <source>
        <dbReference type="Proteomes" id="UP000184356"/>
    </source>
</evidence>
<dbReference type="RefSeq" id="XP_040696120.1">
    <property type="nucleotide sequence ID" value="XM_040848455.1"/>
</dbReference>